<reference evidence="1 2" key="1">
    <citation type="submission" date="2014-08" db="EMBL/GenBank/DDBJ databases">
        <title>Genomic and Phenotypic Diversity of Colwellia psychrerythraea strains from Disparate Marine Basins.</title>
        <authorList>
            <person name="Techtmann S.M."/>
            <person name="Stelling S.C."/>
            <person name="Utturkar S.M."/>
            <person name="Alshibli N."/>
            <person name="Harris A."/>
            <person name="Brown S.D."/>
            <person name="Hazen T.C."/>
        </authorList>
    </citation>
    <scope>NUCLEOTIDE SEQUENCE [LARGE SCALE GENOMIC DNA]</scope>
    <source>
        <strain evidence="1 2">ND2E</strain>
    </source>
</reference>
<dbReference type="EMBL" id="JQED01000057">
    <property type="protein sequence ID" value="KGJ86421.1"/>
    <property type="molecule type" value="Genomic_DNA"/>
</dbReference>
<comment type="caution">
    <text evidence="1">The sequence shown here is derived from an EMBL/GenBank/DDBJ whole genome shotgun (WGS) entry which is preliminary data.</text>
</comment>
<dbReference type="PATRIC" id="fig|28229.4.peg.4480"/>
<evidence type="ECO:0000313" key="2">
    <source>
        <dbReference type="Proteomes" id="UP000029843"/>
    </source>
</evidence>
<dbReference type="RefSeq" id="WP_033096049.1">
    <property type="nucleotide sequence ID" value="NZ_JQED01000057.1"/>
</dbReference>
<dbReference type="Proteomes" id="UP000029843">
    <property type="component" value="Unassembled WGS sequence"/>
</dbReference>
<evidence type="ECO:0000313" key="1">
    <source>
        <dbReference type="EMBL" id="KGJ86421.1"/>
    </source>
</evidence>
<organism evidence="1 2">
    <name type="scientific">Colwellia psychrerythraea</name>
    <name type="common">Vibrio psychroerythus</name>
    <dbReference type="NCBI Taxonomy" id="28229"/>
    <lineage>
        <taxon>Bacteria</taxon>
        <taxon>Pseudomonadati</taxon>
        <taxon>Pseudomonadota</taxon>
        <taxon>Gammaproteobacteria</taxon>
        <taxon>Alteromonadales</taxon>
        <taxon>Colwelliaceae</taxon>
        <taxon>Colwellia</taxon>
    </lineage>
</organism>
<dbReference type="AlphaFoldDB" id="A0A099K7S1"/>
<accession>A0A099K7S1</accession>
<dbReference type="OrthoDB" id="6872885at2"/>
<proteinExistence type="predicted"/>
<name>A0A099K7S1_COLPS</name>
<sequence>MKLGRCPTCHAAVHLDAMVQDEAGRELMATLAKLNSKTGSSVLQYVGLFRPAKSDLNNGRALKLLSEALDLTANLQLLAAGCDATVRNIHSKRQSGETVKPLTNHNYLKQVLTGLKEQFNHPINGAKKASDMGNAQVKHYHQLSDAENDRLRQEQLAKFRQSNQGETV</sequence>
<protein>
    <submittedName>
        <fullName evidence="1">Uncharacterized protein</fullName>
    </submittedName>
</protein>
<gene>
    <name evidence="1" type="ORF">ND2E_0987</name>
</gene>